<gene>
    <name evidence="2" type="primary">mrpl55</name>
</gene>
<dbReference type="PANTHER" id="PTHR34095">
    <property type="entry name" value="39S RIBOSOMAL PROTEIN L55, MITOCHONDRIAL"/>
    <property type="match status" value="1"/>
</dbReference>
<dbReference type="Proteomes" id="UP000192220">
    <property type="component" value="Unplaced"/>
</dbReference>
<dbReference type="RefSeq" id="XP_013872888.1">
    <property type="nucleotide sequence ID" value="XM_014017434.1"/>
</dbReference>
<dbReference type="Gene3D" id="6.20.130.20">
    <property type="entry name" value="Mitochondrial ribosomal protein L55"/>
    <property type="match status" value="1"/>
</dbReference>
<dbReference type="GeneID" id="106523862"/>
<dbReference type="PANTHER" id="PTHR34095:SF1">
    <property type="entry name" value="LARGE RIBOSOMAL SUBUNIT PROTEIN ML55"/>
    <property type="match status" value="1"/>
</dbReference>
<dbReference type="AlphaFoldDB" id="A0A2I4BYR2"/>
<dbReference type="GO" id="GO:0005762">
    <property type="term" value="C:mitochondrial large ribosomal subunit"/>
    <property type="evidence" value="ECO:0007669"/>
    <property type="project" value="InterPro"/>
</dbReference>
<protein>
    <submittedName>
        <fullName evidence="2">Large ribosomal subunit protein mL55</fullName>
    </submittedName>
</protein>
<dbReference type="Pfam" id="PF09776">
    <property type="entry name" value="Mitoc_L55"/>
    <property type="match status" value="1"/>
</dbReference>
<accession>A0A2I4BYR2</accession>
<keyword evidence="1" id="KW-1185">Reference proteome</keyword>
<evidence type="ECO:0000313" key="1">
    <source>
        <dbReference type="Proteomes" id="UP000192220"/>
    </source>
</evidence>
<name>A0A2I4BYR2_AUSLI</name>
<evidence type="ECO:0000313" key="2">
    <source>
        <dbReference type="RefSeq" id="XP_013872888.1"/>
    </source>
</evidence>
<dbReference type="FunCoup" id="A0A2I4BYR2">
    <property type="interactions" value="911"/>
</dbReference>
<dbReference type="CTD" id="128308"/>
<dbReference type="OrthoDB" id="9986315at2759"/>
<dbReference type="InParanoid" id="A0A2I4BYR2"/>
<proteinExistence type="predicted"/>
<dbReference type="GO" id="GO:0003735">
    <property type="term" value="F:structural constituent of ribosome"/>
    <property type="evidence" value="ECO:0007669"/>
    <property type="project" value="InterPro"/>
</dbReference>
<organism evidence="1 2">
    <name type="scientific">Austrofundulus limnaeus</name>
    <name type="common">Annual killifish</name>
    <dbReference type="NCBI Taxonomy" id="52670"/>
    <lineage>
        <taxon>Eukaryota</taxon>
        <taxon>Metazoa</taxon>
        <taxon>Chordata</taxon>
        <taxon>Craniata</taxon>
        <taxon>Vertebrata</taxon>
        <taxon>Euteleostomi</taxon>
        <taxon>Actinopterygii</taxon>
        <taxon>Neopterygii</taxon>
        <taxon>Teleostei</taxon>
        <taxon>Neoteleostei</taxon>
        <taxon>Acanthomorphata</taxon>
        <taxon>Ovalentaria</taxon>
        <taxon>Atherinomorphae</taxon>
        <taxon>Cyprinodontiformes</taxon>
        <taxon>Rivulidae</taxon>
        <taxon>Austrofundulus</taxon>
    </lineage>
</organism>
<sequence>MANILFKKLNLPPGVLTRVVCPLLSRAGGSGSEVQQVSLLHSTANLHNSNKTSVVRFGRQHYERMYPVLLVRPDGSTVHIRYKEPRGILLMPVNLATLSEEERQARMKKRMVKTKETEEVIYEDDFKVDTYSHLWKKK</sequence>
<dbReference type="KEGG" id="alim:106523862"/>
<reference evidence="2" key="1">
    <citation type="submission" date="2025-08" db="UniProtKB">
        <authorList>
            <consortium name="RefSeq"/>
        </authorList>
    </citation>
    <scope>IDENTIFICATION</scope>
    <source>
        <strain evidence="2">Quisiro</strain>
        <tissue evidence="2">Liver</tissue>
    </source>
</reference>
<dbReference type="InterPro" id="IPR044884">
    <property type="entry name" value="Ribosomal_mL55_sf"/>
</dbReference>
<dbReference type="STRING" id="52670.A0A2I4BYR2"/>
<dbReference type="GO" id="GO:0006412">
    <property type="term" value="P:translation"/>
    <property type="evidence" value="ECO:0007669"/>
    <property type="project" value="TreeGrafter"/>
</dbReference>
<dbReference type="InterPro" id="IPR018615">
    <property type="entry name" value="Ribosomal_mL55"/>
</dbReference>